<comment type="caution">
    <text evidence="2">The sequence shown here is derived from an EMBL/GenBank/DDBJ whole genome shotgun (WGS) entry which is preliminary data.</text>
</comment>
<feature type="transmembrane region" description="Helical" evidence="1">
    <location>
        <begin position="6"/>
        <end position="26"/>
    </location>
</feature>
<sequence>MMYYLLIIPILSAIIAQIMKMIIDALKKQFSWNDLNSYGGMPSSHSAMVASLASAVGYFEGWDSATFAICIVLALIVIRDAGGFRRQIGFQAKTINQHIAQISSEQSSEFEHLRERMGHSPLEILVGIVLGVLITTIFILYIV</sequence>
<evidence type="ECO:0000256" key="1">
    <source>
        <dbReference type="SAM" id="Phobius"/>
    </source>
</evidence>
<keyword evidence="1" id="KW-0812">Transmembrane</keyword>
<feature type="transmembrane region" description="Helical" evidence="1">
    <location>
        <begin position="65"/>
        <end position="82"/>
    </location>
</feature>
<proteinExistence type="predicted"/>
<evidence type="ECO:0000313" key="2">
    <source>
        <dbReference type="EMBL" id="OGF31668.1"/>
    </source>
</evidence>
<keyword evidence="1" id="KW-1133">Transmembrane helix</keyword>
<protein>
    <recommendedName>
        <fullName evidence="4">Acid phosphatase</fullName>
    </recommendedName>
</protein>
<dbReference type="Proteomes" id="UP000179001">
    <property type="component" value="Unassembled WGS sequence"/>
</dbReference>
<name>A0A1F5SY74_9BACT</name>
<evidence type="ECO:0008006" key="4">
    <source>
        <dbReference type="Google" id="ProtNLM"/>
    </source>
</evidence>
<dbReference type="InterPro" id="IPR003832">
    <property type="entry name" value="DUF212"/>
</dbReference>
<gene>
    <name evidence="2" type="ORF">A2478_04230</name>
</gene>
<dbReference type="STRING" id="1798002.A2478_04230"/>
<dbReference type="EMBL" id="MFGJ01000007">
    <property type="protein sequence ID" value="OGF31668.1"/>
    <property type="molecule type" value="Genomic_DNA"/>
</dbReference>
<evidence type="ECO:0000313" key="3">
    <source>
        <dbReference type="Proteomes" id="UP000179001"/>
    </source>
</evidence>
<dbReference type="PANTHER" id="PTHR31446:SF29">
    <property type="entry name" value="ACID PHOSPHATASE_VANADIUM-DEPENDENT HALOPEROXIDASE-RELATED PROTEIN"/>
    <property type="match status" value="1"/>
</dbReference>
<accession>A0A1F5SY74</accession>
<feature type="transmembrane region" description="Helical" evidence="1">
    <location>
        <begin position="122"/>
        <end position="142"/>
    </location>
</feature>
<dbReference type="AlphaFoldDB" id="A0A1F5SY74"/>
<reference evidence="2 3" key="1">
    <citation type="journal article" date="2016" name="Nat. Commun.">
        <title>Thousands of microbial genomes shed light on interconnected biogeochemical processes in an aquifer system.</title>
        <authorList>
            <person name="Anantharaman K."/>
            <person name="Brown C.T."/>
            <person name="Hug L.A."/>
            <person name="Sharon I."/>
            <person name="Castelle C.J."/>
            <person name="Probst A.J."/>
            <person name="Thomas B.C."/>
            <person name="Singh A."/>
            <person name="Wilkins M.J."/>
            <person name="Karaoz U."/>
            <person name="Brodie E.L."/>
            <person name="Williams K.H."/>
            <person name="Hubbard S.S."/>
            <person name="Banfield J.F."/>
        </authorList>
    </citation>
    <scope>NUCLEOTIDE SEQUENCE [LARGE SCALE GENOMIC DNA]</scope>
</reference>
<organism evidence="2 3">
    <name type="scientific">Candidatus Falkowbacteria bacterium RIFOXYC2_FULL_36_12</name>
    <dbReference type="NCBI Taxonomy" id="1798002"/>
    <lineage>
        <taxon>Bacteria</taxon>
        <taxon>Candidatus Falkowiibacteriota</taxon>
    </lineage>
</organism>
<keyword evidence="1" id="KW-0472">Membrane</keyword>
<dbReference type="PANTHER" id="PTHR31446">
    <property type="entry name" value="ACID PHOSPHATASE/VANADIUM-DEPENDENT HALOPEROXIDASE-RELATED PROTEIN"/>
    <property type="match status" value="1"/>
</dbReference>
<dbReference type="Pfam" id="PF02681">
    <property type="entry name" value="DUF212"/>
    <property type="match status" value="1"/>
</dbReference>